<feature type="binding site" evidence="18">
    <location>
        <position position="228"/>
    </location>
    <ligand>
        <name>Ca(2+)</name>
        <dbReference type="ChEBI" id="CHEBI:29108"/>
        <label>2</label>
    </ligand>
</feature>
<dbReference type="GO" id="GO:0005576">
    <property type="term" value="C:extracellular region"/>
    <property type="evidence" value="ECO:0007669"/>
    <property type="project" value="UniProtKB-SubCell"/>
</dbReference>
<evidence type="ECO:0000256" key="15">
    <source>
        <dbReference type="ARBA" id="ARBA00023324"/>
    </source>
</evidence>
<evidence type="ECO:0000313" key="24">
    <source>
        <dbReference type="RefSeq" id="XP_021865218.1"/>
    </source>
</evidence>
<evidence type="ECO:0000256" key="6">
    <source>
        <dbReference type="ARBA" id="ARBA00022559"/>
    </source>
</evidence>
<evidence type="ECO:0000256" key="12">
    <source>
        <dbReference type="ARBA" id="ARBA00023004"/>
    </source>
</evidence>
<dbReference type="GO" id="GO:0140825">
    <property type="term" value="F:lactoperoxidase activity"/>
    <property type="evidence" value="ECO:0007669"/>
    <property type="project" value="UniProtKB-EC"/>
</dbReference>
<dbReference type="InterPro" id="IPR000823">
    <property type="entry name" value="Peroxidase_pln"/>
</dbReference>
<evidence type="ECO:0000256" key="18">
    <source>
        <dbReference type="PIRSR" id="PIRSR600823-3"/>
    </source>
</evidence>
<dbReference type="PROSITE" id="PS50873">
    <property type="entry name" value="PEROXIDASE_4"/>
    <property type="match status" value="1"/>
</dbReference>
<evidence type="ECO:0000256" key="7">
    <source>
        <dbReference type="ARBA" id="ARBA00022617"/>
    </source>
</evidence>
<feature type="disulfide bond" evidence="20">
    <location>
        <begin position="154"/>
        <end position="354"/>
    </location>
</feature>
<feature type="disulfide bond" evidence="20">
    <location>
        <begin position="234"/>
        <end position="266"/>
    </location>
</feature>
<dbReference type="Gene3D" id="1.10.420.10">
    <property type="entry name" value="Peroxidase, domain 2"/>
    <property type="match status" value="1"/>
</dbReference>
<keyword evidence="10 18" id="KW-0106">Calcium</keyword>
<dbReference type="GO" id="GO:0006950">
    <property type="term" value="P:response to stress"/>
    <property type="evidence" value="ECO:0000318"/>
    <property type="project" value="GO_Central"/>
</dbReference>
<evidence type="ECO:0000256" key="10">
    <source>
        <dbReference type="ARBA" id="ARBA00022837"/>
    </source>
</evidence>
<dbReference type="PANTHER" id="PTHR31235">
    <property type="entry name" value="PEROXIDASE 25-RELATED"/>
    <property type="match status" value="1"/>
</dbReference>
<dbReference type="FunFam" id="1.10.420.10:FF:000008">
    <property type="entry name" value="Peroxidase"/>
    <property type="match status" value="1"/>
</dbReference>
<comment type="similarity">
    <text evidence="21">Belongs to the peroxidase family. Classical plant (class III) peroxidase subfamily.</text>
</comment>
<feature type="disulfide bond" evidence="20">
    <location>
        <begin position="102"/>
        <end position="107"/>
    </location>
</feature>
<comment type="cofactor">
    <cofactor evidence="18 21">
        <name>Ca(2+)</name>
        <dbReference type="ChEBI" id="CHEBI:29108"/>
    </cofactor>
    <text evidence="18 21">Binds 2 calcium ions per subunit.</text>
</comment>
<feature type="binding site" evidence="18">
    <location>
        <position position="106"/>
    </location>
    <ligand>
        <name>Ca(2+)</name>
        <dbReference type="ChEBI" id="CHEBI:29108"/>
        <label>1</label>
    </ligand>
</feature>
<evidence type="ECO:0000256" key="9">
    <source>
        <dbReference type="ARBA" id="ARBA00022729"/>
    </source>
</evidence>
<protein>
    <recommendedName>
        <fullName evidence="4 21">Peroxidase</fullName>
        <ecNumber evidence="4 21">1.11.1.7</ecNumber>
    </recommendedName>
</protein>
<feature type="binding site" evidence="18">
    <location>
        <position position="287"/>
    </location>
    <ligand>
        <name>Ca(2+)</name>
        <dbReference type="ChEBI" id="CHEBI:29108"/>
        <label>2</label>
    </ligand>
</feature>
<feature type="site" description="Transition state stabilizer" evidence="19">
    <location>
        <position position="96"/>
    </location>
</feature>
<dbReference type="InterPro" id="IPR002016">
    <property type="entry name" value="Haem_peroxidase"/>
</dbReference>
<evidence type="ECO:0000256" key="4">
    <source>
        <dbReference type="ARBA" id="ARBA00012313"/>
    </source>
</evidence>
<keyword evidence="15 21" id="KW-0376">Hydrogen peroxide</keyword>
<dbReference type="EC" id="1.11.1.7" evidence="4 21"/>
<sequence>MASKVLFLLLVLAICSTFVFCNAGGSKKKSHYKHKGGWGHGHGHGPRGHDSYEPEYDGGLKNDFYRKSCPRAEEIVQTVTSRHVTSNPNLPAKLIRVLFHDCFVRGCDASVLLNSTGNSTSEKDANTNRNLEGFNVIDDIKSEIEKECKGIVSCADILTLATRDAVSLQYGRPLWKVPTGRRDGTISIASEASANIPSGASNFTVLVNNFASKNLTVRDLVALSGAHTIGVGHCNFVSRRLFNFTGRGDQDPSLNPKYADFLRTQCRDPADRTTTVEMDPGSSLSFDNHYFKILKEHKGLFVSDAALLTDDKAREFALQLLNPKMFFDEFAKSMEKMGAIGVLTGSQGQIRNKCSLVN</sequence>
<feature type="chain" id="PRO_5040530647" description="Peroxidase" evidence="21">
    <location>
        <begin position="22"/>
        <end position="358"/>
    </location>
</feature>
<comment type="function">
    <text evidence="2">Removal of H(2)O(2), oxidation of toxic reductants, biosynthesis and degradation of lignin, suberization, auxin catabolism, response to environmental stresses such as wounding, pathogen attack and oxidative stress. These functions might be dependent on each isozyme/isoform in each plant tissue.</text>
</comment>
<evidence type="ECO:0000256" key="19">
    <source>
        <dbReference type="PIRSR" id="PIRSR600823-4"/>
    </source>
</evidence>
<dbReference type="Gene3D" id="1.10.520.10">
    <property type="match status" value="1"/>
</dbReference>
<keyword evidence="12 18" id="KW-0408">Iron</keyword>
<evidence type="ECO:0000256" key="11">
    <source>
        <dbReference type="ARBA" id="ARBA00023002"/>
    </source>
</evidence>
<evidence type="ECO:0000256" key="16">
    <source>
        <dbReference type="PIRSR" id="PIRSR600823-1"/>
    </source>
</evidence>
<feature type="binding site" evidence="18">
    <location>
        <position position="101"/>
    </location>
    <ligand>
        <name>Ca(2+)</name>
        <dbReference type="ChEBI" id="CHEBI:29108"/>
        <label>1</label>
    </ligand>
</feature>
<feature type="binding site" evidence="18">
    <location>
        <position position="108"/>
    </location>
    <ligand>
        <name>Ca(2+)</name>
        <dbReference type="ChEBI" id="CHEBI:29108"/>
        <label>1</label>
    </ligand>
</feature>
<feature type="disulfide bond" evidence="20">
    <location>
        <begin position="69"/>
        <end position="148"/>
    </location>
</feature>
<evidence type="ECO:0000256" key="13">
    <source>
        <dbReference type="ARBA" id="ARBA00023157"/>
    </source>
</evidence>
<keyword evidence="6 21" id="KW-0575">Peroxidase</keyword>
<evidence type="ECO:0000313" key="23">
    <source>
        <dbReference type="Proteomes" id="UP000813463"/>
    </source>
</evidence>
<reference evidence="24" key="2">
    <citation type="submission" date="2025-08" db="UniProtKB">
        <authorList>
            <consortium name="RefSeq"/>
        </authorList>
    </citation>
    <scope>IDENTIFICATION</scope>
    <source>
        <tissue evidence="24">Leaf</tissue>
    </source>
</reference>
<evidence type="ECO:0000256" key="3">
    <source>
        <dbReference type="ARBA" id="ARBA00006873"/>
    </source>
</evidence>
<keyword evidence="8 18" id="KW-0479">Metal-binding</keyword>
<dbReference type="GO" id="GO:0042744">
    <property type="term" value="P:hydrogen peroxide catabolic process"/>
    <property type="evidence" value="ECO:0007669"/>
    <property type="project" value="UniProtKB-KW"/>
</dbReference>
<dbReference type="GeneID" id="110803977"/>
<evidence type="ECO:0000256" key="17">
    <source>
        <dbReference type="PIRSR" id="PIRSR600823-2"/>
    </source>
</evidence>
<evidence type="ECO:0000256" key="20">
    <source>
        <dbReference type="PIRSR" id="PIRSR600823-5"/>
    </source>
</evidence>
<dbReference type="GO" id="GO:0009505">
    <property type="term" value="C:plant-type cell wall"/>
    <property type="evidence" value="ECO:0000318"/>
    <property type="project" value="GO_Central"/>
</dbReference>
<evidence type="ECO:0000256" key="8">
    <source>
        <dbReference type="ARBA" id="ARBA00022723"/>
    </source>
</evidence>
<dbReference type="InterPro" id="IPR010255">
    <property type="entry name" value="Haem_peroxidase_sf"/>
</dbReference>
<evidence type="ECO:0000256" key="1">
    <source>
        <dbReference type="ARBA" id="ARBA00000189"/>
    </source>
</evidence>
<dbReference type="RefSeq" id="XP_021865218.1">
    <property type="nucleotide sequence ID" value="XM_022009526.2"/>
</dbReference>
<comment type="subcellular location">
    <subcellularLocation>
        <location evidence="21">Secreted</location>
    </subcellularLocation>
</comment>
<gene>
    <name evidence="24" type="primary">LOC110803977</name>
</gene>
<evidence type="ECO:0000259" key="22">
    <source>
        <dbReference type="PROSITE" id="PS50873"/>
    </source>
</evidence>
<dbReference type="Pfam" id="PF00141">
    <property type="entry name" value="peroxidase"/>
    <property type="match status" value="1"/>
</dbReference>
<proteinExistence type="inferred from homology"/>
<keyword evidence="13 20" id="KW-1015">Disulfide bond</keyword>
<keyword evidence="23" id="KW-1185">Reference proteome</keyword>
<comment type="catalytic activity">
    <reaction evidence="1 21">
        <text>2 a phenolic donor + H2O2 = 2 a phenolic radical donor + 2 H2O</text>
        <dbReference type="Rhea" id="RHEA:56136"/>
        <dbReference type="ChEBI" id="CHEBI:15377"/>
        <dbReference type="ChEBI" id="CHEBI:16240"/>
        <dbReference type="ChEBI" id="CHEBI:139520"/>
        <dbReference type="ChEBI" id="CHEBI:139521"/>
        <dbReference type="EC" id="1.11.1.7"/>
    </reaction>
</comment>
<keyword evidence="14" id="KW-0325">Glycoprotein</keyword>
<keyword evidence="9 21" id="KW-0732">Signal</keyword>
<feature type="active site" description="Proton acceptor" evidence="16">
    <location>
        <position position="100"/>
    </location>
</feature>
<evidence type="ECO:0000256" key="21">
    <source>
        <dbReference type="RuleBase" id="RU362060"/>
    </source>
</evidence>
<dbReference type="PRINTS" id="PR00461">
    <property type="entry name" value="PLPEROXIDASE"/>
</dbReference>
<evidence type="ECO:0000256" key="2">
    <source>
        <dbReference type="ARBA" id="ARBA00002322"/>
    </source>
</evidence>
<keyword evidence="5 21" id="KW-0964">Secreted</keyword>
<keyword evidence="11 21" id="KW-0560">Oxidoreductase</keyword>
<dbReference type="PRINTS" id="PR00458">
    <property type="entry name" value="PEROXIDASE"/>
</dbReference>
<feature type="binding site" evidence="17">
    <location>
        <position position="197"/>
    </location>
    <ligand>
        <name>substrate</name>
    </ligand>
</feature>
<dbReference type="GO" id="GO:0020037">
    <property type="term" value="F:heme binding"/>
    <property type="evidence" value="ECO:0007669"/>
    <property type="project" value="UniProtKB-UniRule"/>
</dbReference>
<dbReference type="FunFam" id="1.10.520.10:FF:000001">
    <property type="entry name" value="Peroxidase"/>
    <property type="match status" value="1"/>
</dbReference>
<dbReference type="PROSITE" id="PS00435">
    <property type="entry name" value="PEROXIDASE_1"/>
    <property type="match status" value="1"/>
</dbReference>
<dbReference type="GO" id="GO:0046872">
    <property type="term" value="F:metal ion binding"/>
    <property type="evidence" value="ECO:0007669"/>
    <property type="project" value="UniProtKB-UniRule"/>
</dbReference>
<dbReference type="Proteomes" id="UP000813463">
    <property type="component" value="Chromosome 6"/>
</dbReference>
<comment type="similarity">
    <text evidence="3">Belongs to the peroxidase family. Ascorbate peroxidase subfamily.</text>
</comment>
<dbReference type="KEGG" id="soe:110803977"/>
<feature type="binding site" evidence="18">
    <location>
        <position position="279"/>
    </location>
    <ligand>
        <name>Ca(2+)</name>
        <dbReference type="ChEBI" id="CHEBI:29108"/>
        <label>2</label>
    </ligand>
</feature>
<feature type="domain" description="Plant heme peroxidase family profile" evidence="22">
    <location>
        <begin position="59"/>
        <end position="358"/>
    </location>
</feature>
<evidence type="ECO:0000256" key="5">
    <source>
        <dbReference type="ARBA" id="ARBA00022525"/>
    </source>
</evidence>
<organism evidence="23 24">
    <name type="scientific">Spinacia oleracea</name>
    <name type="common">Spinach</name>
    <dbReference type="NCBI Taxonomy" id="3562"/>
    <lineage>
        <taxon>Eukaryota</taxon>
        <taxon>Viridiplantae</taxon>
        <taxon>Streptophyta</taxon>
        <taxon>Embryophyta</taxon>
        <taxon>Tracheophyta</taxon>
        <taxon>Spermatophyta</taxon>
        <taxon>Magnoliopsida</taxon>
        <taxon>eudicotyledons</taxon>
        <taxon>Gunneridae</taxon>
        <taxon>Pentapetalae</taxon>
        <taxon>Caryophyllales</taxon>
        <taxon>Chenopodiaceae</taxon>
        <taxon>Chenopodioideae</taxon>
        <taxon>Anserineae</taxon>
        <taxon>Spinacia</taxon>
    </lineage>
</organism>
<comment type="cofactor">
    <cofactor evidence="18 21">
        <name>heme b</name>
        <dbReference type="ChEBI" id="CHEBI:60344"/>
    </cofactor>
    <text evidence="18 21">Binds 1 heme b (iron(II)-protoporphyrin IX) group per subunit.</text>
</comment>
<name>A0A9R0JE13_SPIOL</name>
<feature type="signal peptide" evidence="21">
    <location>
        <begin position="1"/>
        <end position="21"/>
    </location>
</feature>
<dbReference type="GO" id="GO:0004601">
    <property type="term" value="F:peroxidase activity"/>
    <property type="evidence" value="ECO:0000318"/>
    <property type="project" value="GO_Central"/>
</dbReference>
<dbReference type="SUPFAM" id="SSF48113">
    <property type="entry name" value="Heme-dependent peroxidases"/>
    <property type="match status" value="1"/>
</dbReference>
<evidence type="ECO:0000256" key="14">
    <source>
        <dbReference type="ARBA" id="ARBA00023180"/>
    </source>
</evidence>
<dbReference type="InterPro" id="IPR033905">
    <property type="entry name" value="Secretory_peroxidase"/>
</dbReference>
<feature type="binding site" evidence="18">
    <location>
        <position position="104"/>
    </location>
    <ligand>
        <name>Ca(2+)</name>
        <dbReference type="ChEBI" id="CHEBI:29108"/>
        <label>1</label>
    </ligand>
</feature>
<reference evidence="23" key="1">
    <citation type="journal article" date="2021" name="Nat. Commun.">
        <title>Genomic analyses provide insights into spinach domestication and the genetic basis of agronomic traits.</title>
        <authorList>
            <person name="Cai X."/>
            <person name="Sun X."/>
            <person name="Xu C."/>
            <person name="Sun H."/>
            <person name="Wang X."/>
            <person name="Ge C."/>
            <person name="Zhang Z."/>
            <person name="Wang Q."/>
            <person name="Fei Z."/>
            <person name="Jiao C."/>
            <person name="Wang Q."/>
        </authorList>
    </citation>
    <scope>NUCLEOTIDE SEQUENCE [LARGE SCALE GENOMIC DNA]</scope>
    <source>
        <strain evidence="23">cv. Varoflay</strain>
    </source>
</reference>
<dbReference type="GO" id="GO:0006979">
    <property type="term" value="P:response to oxidative stress"/>
    <property type="evidence" value="ECO:0007669"/>
    <property type="project" value="UniProtKB-UniRule"/>
</dbReference>
<dbReference type="OrthoDB" id="2113341at2759"/>
<feature type="binding site" description="axial binding residue" evidence="18">
    <location>
        <position position="227"/>
    </location>
    <ligand>
        <name>heme b</name>
        <dbReference type="ChEBI" id="CHEBI:60344"/>
    </ligand>
    <ligandPart>
        <name>Fe</name>
        <dbReference type="ChEBI" id="CHEBI:18248"/>
    </ligandPart>
</feature>
<dbReference type="CDD" id="cd00693">
    <property type="entry name" value="secretory_peroxidase"/>
    <property type="match status" value="1"/>
</dbReference>
<keyword evidence="7 21" id="KW-0349">Heme</keyword>
<accession>A0A9R0JE13</accession>
<dbReference type="InterPro" id="IPR019793">
    <property type="entry name" value="Peroxidases_heam-ligand_BS"/>
</dbReference>
<dbReference type="AlphaFoldDB" id="A0A9R0JE13"/>
<feature type="binding site" evidence="18">
    <location>
        <position position="110"/>
    </location>
    <ligand>
        <name>Ca(2+)</name>
        <dbReference type="ChEBI" id="CHEBI:29108"/>
        <label>1</label>
    </ligand>
</feature>
<feature type="binding site" evidence="18">
    <location>
        <position position="122"/>
    </location>
    <ligand>
        <name>Ca(2+)</name>
        <dbReference type="ChEBI" id="CHEBI:29108"/>
        <label>1</label>
    </ligand>
</feature>